<keyword evidence="3" id="KW-1185">Reference proteome</keyword>
<reference evidence="2 3" key="1">
    <citation type="submission" date="2013-04" db="EMBL/GenBank/DDBJ databases">
        <title>Oceanicola sp. 22II1-22F33 Genome Sequencing.</title>
        <authorList>
            <person name="Lai Q."/>
            <person name="Li G."/>
            <person name="Shao Z."/>
        </authorList>
    </citation>
    <scope>NUCLEOTIDE SEQUENCE [LARGE SCALE GENOMIC DNA]</scope>
    <source>
        <strain evidence="2 3">22II1-22F33</strain>
    </source>
</reference>
<sequence>MPRIILMNPNSNAGTTRDMVAIAGRILDGVEGWTAPEGPGMLVTGAALEEAARLVGAAEPGPADAIMVAAFGDPGRAALAARLACPVIGIGAAAARAAGAGGRRFAVVTTTPGLEQPIDRLMRAHAGAGRYIGCHFAEGDALALMADPDRLDAALLQAAGRAAQAGAEVAIIGGGPLGRAADRLAGRAPVPLIAPIPAAAQEIAQALAGADPDRHP</sequence>
<accession>A0A225NG23</accession>
<protein>
    <submittedName>
        <fullName evidence="2">Asp/Glu racemase</fullName>
    </submittedName>
</protein>
<dbReference type="PANTHER" id="PTHR28047">
    <property type="entry name" value="PROTEIN DCG1"/>
    <property type="match status" value="1"/>
</dbReference>
<evidence type="ECO:0000256" key="1">
    <source>
        <dbReference type="ARBA" id="ARBA00038414"/>
    </source>
</evidence>
<comment type="caution">
    <text evidence="2">The sequence shown here is derived from an EMBL/GenBank/DDBJ whole genome shotgun (WGS) entry which is preliminary data.</text>
</comment>
<evidence type="ECO:0000313" key="2">
    <source>
        <dbReference type="EMBL" id="OWU70972.1"/>
    </source>
</evidence>
<dbReference type="InterPro" id="IPR052186">
    <property type="entry name" value="Hydantoin_racemase-like"/>
</dbReference>
<dbReference type="Pfam" id="PF01177">
    <property type="entry name" value="Asp_Glu_race"/>
    <property type="match status" value="1"/>
</dbReference>
<proteinExistence type="inferred from homology"/>
<evidence type="ECO:0000313" key="3">
    <source>
        <dbReference type="Proteomes" id="UP000215377"/>
    </source>
</evidence>
<name>A0A225NG23_9RHOB</name>
<comment type="similarity">
    <text evidence="1">Belongs to the HyuE racemase family.</text>
</comment>
<dbReference type="GO" id="GO:0047661">
    <property type="term" value="F:amino-acid racemase activity"/>
    <property type="evidence" value="ECO:0007669"/>
    <property type="project" value="InterPro"/>
</dbReference>
<dbReference type="Gene3D" id="3.40.50.12500">
    <property type="match status" value="1"/>
</dbReference>
<gene>
    <name evidence="2" type="ORF">ATO3_19200</name>
</gene>
<organism evidence="2 3">
    <name type="scientific">Marinibacterium profundimaris</name>
    <dbReference type="NCBI Taxonomy" id="1679460"/>
    <lineage>
        <taxon>Bacteria</taxon>
        <taxon>Pseudomonadati</taxon>
        <taxon>Pseudomonadota</taxon>
        <taxon>Alphaproteobacteria</taxon>
        <taxon>Rhodobacterales</taxon>
        <taxon>Paracoccaceae</taxon>
        <taxon>Marinibacterium</taxon>
    </lineage>
</organism>
<dbReference type="PANTHER" id="PTHR28047:SF5">
    <property type="entry name" value="PROTEIN DCG1"/>
    <property type="match status" value="1"/>
</dbReference>
<dbReference type="EMBL" id="AQQR01000010">
    <property type="protein sequence ID" value="OWU70972.1"/>
    <property type="molecule type" value="Genomic_DNA"/>
</dbReference>
<dbReference type="InterPro" id="IPR015942">
    <property type="entry name" value="Asp/Glu/hydantoin_racemase"/>
</dbReference>
<dbReference type="Proteomes" id="UP000215377">
    <property type="component" value="Unassembled WGS sequence"/>
</dbReference>
<dbReference type="AlphaFoldDB" id="A0A225NG23"/>
<dbReference type="InterPro" id="IPR053714">
    <property type="entry name" value="Iso_Racemase_Enz_sf"/>
</dbReference>